<feature type="region of interest" description="Disordered" evidence="1">
    <location>
        <begin position="1"/>
        <end position="24"/>
    </location>
</feature>
<dbReference type="InterPro" id="IPR012337">
    <property type="entry name" value="RNaseH-like_sf"/>
</dbReference>
<name>A5AW73_VITVI</name>
<dbReference type="AlphaFoldDB" id="A5AW73"/>
<protein>
    <submittedName>
        <fullName evidence="2">Uncharacterized protein</fullName>
    </submittedName>
</protein>
<reference evidence="2" key="1">
    <citation type="journal article" date="2007" name="PLoS ONE">
        <title>The first genome sequence of an elite grapevine cultivar (Pinot noir Vitis vinifera L.): coping with a highly heterozygous genome.</title>
        <authorList>
            <person name="Velasco R."/>
            <person name="Zharkikh A."/>
            <person name="Troggio M."/>
            <person name="Cartwright D.A."/>
            <person name="Cestaro A."/>
            <person name="Pruss D."/>
            <person name="Pindo M."/>
            <person name="FitzGerald L.M."/>
            <person name="Vezzulli S."/>
            <person name="Reid J."/>
            <person name="Malacarne G."/>
            <person name="Iliev D."/>
            <person name="Coppola G."/>
            <person name="Wardell B."/>
            <person name="Micheletti D."/>
            <person name="Macalma T."/>
            <person name="Facci M."/>
            <person name="Mitchell J.T."/>
            <person name="Perazzolli M."/>
            <person name="Eldredge G."/>
            <person name="Gatto P."/>
            <person name="Oyzerski R."/>
            <person name="Moretto M."/>
            <person name="Gutin N."/>
            <person name="Stefanini M."/>
            <person name="Chen Y."/>
            <person name="Segala C."/>
            <person name="Davenport C."/>
            <person name="Dematte L."/>
            <person name="Mraz A."/>
            <person name="Battilana J."/>
            <person name="Stormo K."/>
            <person name="Costa F."/>
            <person name="Tao Q."/>
            <person name="Si-Ammour A."/>
            <person name="Harkins T."/>
            <person name="Lackey A."/>
            <person name="Perbost C."/>
            <person name="Taillon B."/>
            <person name="Stella A."/>
            <person name="Solovyev V."/>
            <person name="Fawcett J.A."/>
            <person name="Sterck L."/>
            <person name="Vandepoele K."/>
            <person name="Grando S.M."/>
            <person name="Toppo S."/>
            <person name="Moser C."/>
            <person name="Lanchbury J."/>
            <person name="Bogden R."/>
            <person name="Skolnick M."/>
            <person name="Sgaramella V."/>
            <person name="Bhatnagar S.K."/>
            <person name="Fontana P."/>
            <person name="Gutin A."/>
            <person name="Van de Peer Y."/>
            <person name="Salamini F."/>
            <person name="Viola R."/>
        </authorList>
    </citation>
    <scope>NUCLEOTIDE SEQUENCE</scope>
</reference>
<gene>
    <name evidence="2" type="ORF">VITISV_041887</name>
</gene>
<evidence type="ECO:0000256" key="1">
    <source>
        <dbReference type="SAM" id="MobiDB-lite"/>
    </source>
</evidence>
<sequence length="398" mass="45516">MEGLQRVPRKSQKEQMNMGSEDINEDLFDLEDKDFGEEINSRMNITNISSGGSNRGGSDEMVVQNQRSGKMNQTTINDAYKNEAREKAYMFITRWMYKATIPFNAVTYPSFQPMIEVIGQCGVGMNGSTLHEVSGPLVHVLHLVDGEKKAYVGYIYGGMNRAKDTIVRSFNGNEEKYKEIFNIIDKRLTRDPTKQEKVVAEVSLYTNAQRLFGNELAVRTMKTRAPGCEWNWSIFENIHSKRRNRLDHQRFNDLVYIKYNRDLKRRYKERNTIDPISFKDIDDSNEWLIGMMEDEDSHGDAQDDFVFNDNNLTWGDVARATGAEEARFGTRVRARASLSIIPPTKGIASSSRTLSCHSLIDEDEDGDMVDSTDKEDGESYKCDDGNDDDDDFVDLEDE</sequence>
<feature type="compositionally biased region" description="Acidic residues" evidence="1">
    <location>
        <begin position="385"/>
        <end position="398"/>
    </location>
</feature>
<proteinExistence type="predicted"/>
<dbReference type="EMBL" id="AM437832">
    <property type="protein sequence ID" value="CAN67216.1"/>
    <property type="molecule type" value="Genomic_DNA"/>
</dbReference>
<feature type="region of interest" description="Disordered" evidence="1">
    <location>
        <begin position="360"/>
        <end position="398"/>
    </location>
</feature>
<feature type="compositionally biased region" description="Acidic residues" evidence="1">
    <location>
        <begin position="361"/>
        <end position="370"/>
    </location>
</feature>
<evidence type="ECO:0000313" key="2">
    <source>
        <dbReference type="EMBL" id="CAN67216.1"/>
    </source>
</evidence>
<dbReference type="SUPFAM" id="SSF53098">
    <property type="entry name" value="Ribonuclease H-like"/>
    <property type="match status" value="1"/>
</dbReference>
<feature type="compositionally biased region" description="Basic and acidic residues" evidence="1">
    <location>
        <begin position="371"/>
        <end position="384"/>
    </location>
</feature>
<organism evidence="2">
    <name type="scientific">Vitis vinifera</name>
    <name type="common">Grape</name>
    <dbReference type="NCBI Taxonomy" id="29760"/>
    <lineage>
        <taxon>Eukaryota</taxon>
        <taxon>Viridiplantae</taxon>
        <taxon>Streptophyta</taxon>
        <taxon>Embryophyta</taxon>
        <taxon>Tracheophyta</taxon>
        <taxon>Spermatophyta</taxon>
        <taxon>Magnoliopsida</taxon>
        <taxon>eudicotyledons</taxon>
        <taxon>Gunneridae</taxon>
        <taxon>Pentapetalae</taxon>
        <taxon>rosids</taxon>
        <taxon>Vitales</taxon>
        <taxon>Vitaceae</taxon>
        <taxon>Viteae</taxon>
        <taxon>Vitis</taxon>
    </lineage>
</organism>
<accession>A5AW73</accession>